<dbReference type="Pfam" id="PF13420">
    <property type="entry name" value="Acetyltransf_4"/>
    <property type="match status" value="1"/>
</dbReference>
<name>K1TAG2_9ZZZZ</name>
<gene>
    <name evidence="4" type="ORF">LEA_07932</name>
</gene>
<evidence type="ECO:0000256" key="1">
    <source>
        <dbReference type="ARBA" id="ARBA00022679"/>
    </source>
</evidence>
<dbReference type="PROSITE" id="PS51186">
    <property type="entry name" value="GNAT"/>
    <property type="match status" value="1"/>
</dbReference>
<dbReference type="Gene3D" id="3.40.630.30">
    <property type="match status" value="1"/>
</dbReference>
<reference evidence="4" key="1">
    <citation type="journal article" date="2013" name="Environ. Microbiol.">
        <title>Microbiota from the distal guts of lean and obese adolescents exhibit partial functional redundancy besides clear differences in community structure.</title>
        <authorList>
            <person name="Ferrer M."/>
            <person name="Ruiz A."/>
            <person name="Lanza F."/>
            <person name="Haange S.B."/>
            <person name="Oberbach A."/>
            <person name="Till H."/>
            <person name="Bargiela R."/>
            <person name="Campoy C."/>
            <person name="Segura M.T."/>
            <person name="Richter M."/>
            <person name="von Bergen M."/>
            <person name="Seifert J."/>
            <person name="Suarez A."/>
        </authorList>
    </citation>
    <scope>NUCLEOTIDE SEQUENCE</scope>
</reference>
<accession>K1TAG2</accession>
<sequence length="64" mass="7231">ALMLQLIEACRRRGIHVLIACITGGNRPSIALHEALGFQAVSHFREVGRKFGRWLDVVDYELIL</sequence>
<comment type="caution">
    <text evidence="4">The sequence shown here is derived from an EMBL/GenBank/DDBJ whole genome shotgun (WGS) entry which is preliminary data.</text>
</comment>
<dbReference type="PANTHER" id="PTHR43072">
    <property type="entry name" value="N-ACETYLTRANSFERASE"/>
    <property type="match status" value="1"/>
</dbReference>
<dbReference type="AlphaFoldDB" id="K1TAG2"/>
<dbReference type="InterPro" id="IPR016181">
    <property type="entry name" value="Acyl_CoA_acyltransferase"/>
</dbReference>
<proteinExistence type="predicted"/>
<dbReference type="GO" id="GO:0016747">
    <property type="term" value="F:acyltransferase activity, transferring groups other than amino-acyl groups"/>
    <property type="evidence" value="ECO:0007669"/>
    <property type="project" value="InterPro"/>
</dbReference>
<feature type="non-terminal residue" evidence="4">
    <location>
        <position position="1"/>
    </location>
</feature>
<evidence type="ECO:0000256" key="2">
    <source>
        <dbReference type="ARBA" id="ARBA00023315"/>
    </source>
</evidence>
<feature type="domain" description="N-acetyltransferase" evidence="3">
    <location>
        <begin position="1"/>
        <end position="64"/>
    </location>
</feature>
<dbReference type="EMBL" id="AJWY01005249">
    <property type="protein sequence ID" value="EKC70142.1"/>
    <property type="molecule type" value="Genomic_DNA"/>
</dbReference>
<evidence type="ECO:0000313" key="4">
    <source>
        <dbReference type="EMBL" id="EKC70142.1"/>
    </source>
</evidence>
<keyword evidence="2" id="KW-0012">Acyltransferase</keyword>
<dbReference type="InterPro" id="IPR000182">
    <property type="entry name" value="GNAT_dom"/>
</dbReference>
<evidence type="ECO:0000259" key="3">
    <source>
        <dbReference type="PROSITE" id="PS51186"/>
    </source>
</evidence>
<keyword evidence="1 4" id="KW-0808">Transferase</keyword>
<protein>
    <submittedName>
        <fullName evidence="4">Phosphinothricin N-acetyltransferase</fullName>
    </submittedName>
</protein>
<dbReference type="PANTHER" id="PTHR43072:SF23">
    <property type="entry name" value="UPF0039 PROTEIN C11D3.02C"/>
    <property type="match status" value="1"/>
</dbReference>
<organism evidence="4">
    <name type="scientific">human gut metagenome</name>
    <dbReference type="NCBI Taxonomy" id="408170"/>
    <lineage>
        <taxon>unclassified sequences</taxon>
        <taxon>metagenomes</taxon>
        <taxon>organismal metagenomes</taxon>
    </lineage>
</organism>
<dbReference type="SUPFAM" id="SSF55729">
    <property type="entry name" value="Acyl-CoA N-acyltransferases (Nat)"/>
    <property type="match status" value="1"/>
</dbReference>